<keyword evidence="2" id="KW-1185">Reference proteome</keyword>
<dbReference type="Proteomes" id="UP000281431">
    <property type="component" value="Unassembled WGS sequence"/>
</dbReference>
<dbReference type="GO" id="GO:0005829">
    <property type="term" value="C:cytosol"/>
    <property type="evidence" value="ECO:0007669"/>
    <property type="project" value="TreeGrafter"/>
</dbReference>
<protein>
    <submittedName>
        <fullName evidence="1">Glutamine amidotransferase</fullName>
    </submittedName>
</protein>
<dbReference type="InterPro" id="IPR029062">
    <property type="entry name" value="Class_I_gatase-like"/>
</dbReference>
<dbReference type="GO" id="GO:0016811">
    <property type="term" value="F:hydrolase activity, acting on carbon-nitrogen (but not peptide) bonds, in linear amides"/>
    <property type="evidence" value="ECO:0007669"/>
    <property type="project" value="InterPro"/>
</dbReference>
<dbReference type="InterPro" id="IPR044668">
    <property type="entry name" value="PuuD-like"/>
</dbReference>
<comment type="caution">
    <text evidence="1">The sequence shown here is derived from an EMBL/GenBank/DDBJ whole genome shotgun (WGS) entry which is preliminary data.</text>
</comment>
<dbReference type="PANTHER" id="PTHR43235">
    <property type="entry name" value="GLUTAMINE AMIDOTRANSFERASE PB2B2.05-RELATED"/>
    <property type="match status" value="1"/>
</dbReference>
<keyword evidence="1" id="KW-0808">Transferase</keyword>
<dbReference type="CDD" id="cd01745">
    <property type="entry name" value="GATase1_2"/>
    <property type="match status" value="1"/>
</dbReference>
<evidence type="ECO:0000313" key="1">
    <source>
        <dbReference type="EMBL" id="RQH01957.1"/>
    </source>
</evidence>
<proteinExistence type="predicted"/>
<sequence length="220" mass="24519">MERQLPSMGRLGITQRVEVVEEYDERRDCLDQRWAELVESMGHVPIPLANLVDDPADYLEALAVDGLVLTGGNDLRHLADAENVAPERDEFEAAALEYALDEELPVLAVCRGIQLLNVHFGGSLGRVEDHVARDHRVRFERGVDFAPEEPITVNSYHGYGIEREDVAEPLETIAVAEDGSIEGLAVPDRPIVGVMWHPERDSPAAAVDRQLFERLFGGRY</sequence>
<dbReference type="PANTHER" id="PTHR43235:SF1">
    <property type="entry name" value="GLUTAMINE AMIDOTRANSFERASE PB2B2.05-RELATED"/>
    <property type="match status" value="1"/>
</dbReference>
<gene>
    <name evidence="1" type="ORF">EA472_06540</name>
</gene>
<dbReference type="InterPro" id="IPR011697">
    <property type="entry name" value="Peptidase_C26"/>
</dbReference>
<dbReference type="AlphaFoldDB" id="A0A3N6N2R3"/>
<dbReference type="Gene3D" id="3.40.50.880">
    <property type="match status" value="1"/>
</dbReference>
<keyword evidence="1" id="KW-0315">Glutamine amidotransferase</keyword>
<dbReference type="GO" id="GO:0016740">
    <property type="term" value="F:transferase activity"/>
    <property type="evidence" value="ECO:0007669"/>
    <property type="project" value="UniProtKB-KW"/>
</dbReference>
<accession>A0A3N6N2R3</accession>
<dbReference type="EMBL" id="REFZ01000003">
    <property type="protein sequence ID" value="RQH01957.1"/>
    <property type="molecule type" value="Genomic_DNA"/>
</dbReference>
<name>A0A3N6N2R3_NATCH</name>
<dbReference type="Pfam" id="PF07722">
    <property type="entry name" value="Peptidase_C26"/>
    <property type="match status" value="1"/>
</dbReference>
<dbReference type="SUPFAM" id="SSF52317">
    <property type="entry name" value="Class I glutamine amidotransferase-like"/>
    <property type="match status" value="1"/>
</dbReference>
<evidence type="ECO:0000313" key="2">
    <source>
        <dbReference type="Proteomes" id="UP000281431"/>
    </source>
</evidence>
<dbReference type="PROSITE" id="PS51273">
    <property type="entry name" value="GATASE_TYPE_1"/>
    <property type="match status" value="1"/>
</dbReference>
<organism evidence="1 2">
    <name type="scientific">Natrarchaeobius chitinivorans</name>
    <dbReference type="NCBI Taxonomy" id="1679083"/>
    <lineage>
        <taxon>Archaea</taxon>
        <taxon>Methanobacteriati</taxon>
        <taxon>Methanobacteriota</taxon>
        <taxon>Stenosarchaea group</taxon>
        <taxon>Halobacteria</taxon>
        <taxon>Halobacteriales</taxon>
        <taxon>Natrialbaceae</taxon>
        <taxon>Natrarchaeobius</taxon>
    </lineage>
</organism>
<reference evidence="1 2" key="1">
    <citation type="submission" date="2018-10" db="EMBL/GenBank/DDBJ databases">
        <title>Natrarchaeobius chitinivorans gen. nov., sp. nov., and Natrarchaeobius haloalkaliphilus sp. nov., alkaliphilic, chitin-utilizing haloarchaea from hypersaline alkaline lakes.</title>
        <authorList>
            <person name="Sorokin D.Y."/>
            <person name="Elcheninov A.G."/>
            <person name="Kostrikina N.A."/>
            <person name="Bale N.J."/>
            <person name="Sinninghe Damste J.S."/>
            <person name="Khijniak T.V."/>
            <person name="Kublanov I.V."/>
            <person name="Toshchakov S.V."/>
        </authorList>
    </citation>
    <scope>NUCLEOTIDE SEQUENCE [LARGE SCALE GENOMIC DNA]</scope>
    <source>
        <strain evidence="1 2">AArcht7</strain>
    </source>
</reference>